<dbReference type="EMBL" id="JAGEUA010000001">
    <property type="protein sequence ID" value="KAL1023469.1"/>
    <property type="molecule type" value="Genomic_DNA"/>
</dbReference>
<feature type="compositionally biased region" description="Low complexity" evidence="1">
    <location>
        <begin position="168"/>
        <end position="194"/>
    </location>
</feature>
<dbReference type="AlphaFoldDB" id="A0ABD0XQ27"/>
<protein>
    <recommendedName>
        <fullName evidence="4">Microtubule-associated protein 9</fullName>
    </recommendedName>
</protein>
<name>A0ABD0XQ27_UMBPY</name>
<dbReference type="Proteomes" id="UP001557470">
    <property type="component" value="Unassembled WGS sequence"/>
</dbReference>
<feature type="region of interest" description="Disordered" evidence="1">
    <location>
        <begin position="650"/>
        <end position="686"/>
    </location>
</feature>
<keyword evidence="3" id="KW-1185">Reference proteome</keyword>
<gene>
    <name evidence="2" type="ORF">UPYG_G00041210</name>
</gene>
<dbReference type="PANTHER" id="PTHR14739:SF9">
    <property type="entry name" value="MICROTUBULE-ASSOCIATED PROTEIN 9"/>
    <property type="match status" value="1"/>
</dbReference>
<feature type="compositionally biased region" description="Polar residues" evidence="1">
    <location>
        <begin position="195"/>
        <end position="210"/>
    </location>
</feature>
<evidence type="ECO:0000313" key="2">
    <source>
        <dbReference type="EMBL" id="KAL1023469.1"/>
    </source>
</evidence>
<feature type="compositionally biased region" description="Low complexity" evidence="1">
    <location>
        <begin position="297"/>
        <end position="306"/>
    </location>
</feature>
<feature type="compositionally biased region" description="Polar residues" evidence="1">
    <location>
        <begin position="147"/>
        <end position="167"/>
    </location>
</feature>
<feature type="compositionally biased region" description="Basic and acidic residues" evidence="1">
    <location>
        <begin position="394"/>
        <end position="409"/>
    </location>
</feature>
<evidence type="ECO:0000313" key="3">
    <source>
        <dbReference type="Proteomes" id="UP001557470"/>
    </source>
</evidence>
<feature type="compositionally biased region" description="Polar residues" evidence="1">
    <location>
        <begin position="344"/>
        <end position="368"/>
    </location>
</feature>
<comment type="caution">
    <text evidence="2">The sequence shown here is derived from an EMBL/GenBank/DDBJ whole genome shotgun (WGS) entry which is preliminary data.</text>
</comment>
<feature type="compositionally biased region" description="Basic and acidic residues" evidence="1">
    <location>
        <begin position="650"/>
        <end position="661"/>
    </location>
</feature>
<feature type="compositionally biased region" description="Basic and acidic residues" evidence="1">
    <location>
        <begin position="566"/>
        <end position="595"/>
    </location>
</feature>
<feature type="region of interest" description="Disordered" evidence="1">
    <location>
        <begin position="566"/>
        <end position="605"/>
    </location>
</feature>
<reference evidence="2 3" key="1">
    <citation type="submission" date="2024-06" db="EMBL/GenBank/DDBJ databases">
        <authorList>
            <person name="Pan Q."/>
            <person name="Wen M."/>
            <person name="Jouanno E."/>
            <person name="Zahm M."/>
            <person name="Klopp C."/>
            <person name="Cabau C."/>
            <person name="Louis A."/>
            <person name="Berthelot C."/>
            <person name="Parey E."/>
            <person name="Roest Crollius H."/>
            <person name="Montfort J."/>
            <person name="Robinson-Rechavi M."/>
            <person name="Bouchez O."/>
            <person name="Lampietro C."/>
            <person name="Lopez Roques C."/>
            <person name="Donnadieu C."/>
            <person name="Postlethwait J."/>
            <person name="Bobe J."/>
            <person name="Verreycken H."/>
            <person name="Guiguen Y."/>
        </authorList>
    </citation>
    <scope>NUCLEOTIDE SEQUENCE [LARGE SCALE GENOMIC DNA]</scope>
    <source>
        <strain evidence="2">Up_M1</strain>
        <tissue evidence="2">Testis</tissue>
    </source>
</reference>
<feature type="region of interest" description="Disordered" evidence="1">
    <location>
        <begin position="1"/>
        <end position="67"/>
    </location>
</feature>
<dbReference type="PANTHER" id="PTHR14739">
    <property type="entry name" value="MICROTUBULE-ASSOCIATED PROTEIN 9"/>
    <property type="match status" value="1"/>
</dbReference>
<feature type="region of interest" description="Disordered" evidence="1">
    <location>
        <begin position="99"/>
        <end position="429"/>
    </location>
</feature>
<evidence type="ECO:0008006" key="4">
    <source>
        <dbReference type="Google" id="ProtNLM"/>
    </source>
</evidence>
<feature type="compositionally biased region" description="Low complexity" evidence="1">
    <location>
        <begin position="410"/>
        <end position="429"/>
    </location>
</feature>
<evidence type="ECO:0000256" key="1">
    <source>
        <dbReference type="SAM" id="MobiDB-lite"/>
    </source>
</evidence>
<sequence length="686" mass="78299">MSDSPADRTGMADKDLGTTLAYTKSPKTSRRTTFQDELEAAVSSRASKKKPDQYSYSDDFDDEDGDEKDVLKELLNSRKKRIDAFKAGKKIATINDFYVLDDKEENERPKKVSFMKLRKPTYPSQDLATPDSHISEDTDSSIRGGDQSVSDSLPSQRSNSPHQDYTGSSASHSSPIQSPRSLSSHPRSLSSHPRQTQSTFHPTKYSNSDWDSPLPLPSDGSQLENLLPMQSKNSVESIELGPGEEGEPAIPQPLQRSISHASMTDRGVHNEPPRPKPRHKPLRVNTDEEQAVEDRGTPPSRTPTSSMSIALSSIEQGASNTSTSSSRKTTAGSHSPHATERDMSSTLSSAADHQSVSVYKSTEHSSSGEGHILEDRKANDGKYSTSFEEYQDDSDSHPDHKSKFSHLTEKSANTRSSSSLTKSSSKSQSVCFYTAESKYLGSLKVLDRKVQLNEVEPEAADNLRAAIYQDWLKKKREKLQEMMRIKKQEEMLKEEKRKRQEQVKVDDAKASYDAWKDKKSEVIKAKVKEKQDMIKKKQMEIDEQDEKKESAKKVFEKWKQDHDEVLKTKYREKKDAEKKLKQRKEEKEEERKRDASSALSSWNERKKVVVHEKVKTERQKLKIKEEEERYEKEEKERMALEMYEKWLKRKERQQTRQRTEKQIQAILQDEPPPPWSPPSKTVPFGK</sequence>
<accession>A0ABD0XQ27</accession>
<feature type="compositionally biased region" description="Polar residues" evidence="1">
    <location>
        <begin position="219"/>
        <end position="236"/>
    </location>
</feature>
<proteinExistence type="predicted"/>
<feature type="compositionally biased region" description="Basic and acidic residues" evidence="1">
    <location>
        <begin position="371"/>
        <end position="380"/>
    </location>
</feature>
<feature type="compositionally biased region" description="Acidic residues" evidence="1">
    <location>
        <begin position="58"/>
        <end position="67"/>
    </location>
</feature>
<feature type="compositionally biased region" description="Polar residues" evidence="1">
    <location>
        <begin position="307"/>
        <end position="318"/>
    </location>
</feature>
<organism evidence="2 3">
    <name type="scientific">Umbra pygmaea</name>
    <name type="common">Eastern mudminnow</name>
    <dbReference type="NCBI Taxonomy" id="75934"/>
    <lineage>
        <taxon>Eukaryota</taxon>
        <taxon>Metazoa</taxon>
        <taxon>Chordata</taxon>
        <taxon>Craniata</taxon>
        <taxon>Vertebrata</taxon>
        <taxon>Euteleostomi</taxon>
        <taxon>Actinopterygii</taxon>
        <taxon>Neopterygii</taxon>
        <taxon>Teleostei</taxon>
        <taxon>Protacanthopterygii</taxon>
        <taxon>Esociformes</taxon>
        <taxon>Umbridae</taxon>
        <taxon>Umbra</taxon>
    </lineage>
</organism>
<dbReference type="InterPro" id="IPR026106">
    <property type="entry name" value="MAP9"/>
</dbReference>
<feature type="compositionally biased region" description="Low complexity" evidence="1">
    <location>
        <begin position="319"/>
        <end position="333"/>
    </location>
</feature>